<evidence type="ECO:0000313" key="2">
    <source>
        <dbReference type="EMBL" id="SIN84947.1"/>
    </source>
</evidence>
<dbReference type="InterPro" id="IPR045886">
    <property type="entry name" value="ThiF/MoeB/HesA"/>
</dbReference>
<organism evidence="2 3">
    <name type="scientific">Algoriphagus halophilus</name>
    <dbReference type="NCBI Taxonomy" id="226505"/>
    <lineage>
        <taxon>Bacteria</taxon>
        <taxon>Pseudomonadati</taxon>
        <taxon>Bacteroidota</taxon>
        <taxon>Cytophagia</taxon>
        <taxon>Cytophagales</taxon>
        <taxon>Cyclobacteriaceae</taxon>
        <taxon>Algoriphagus</taxon>
    </lineage>
</organism>
<sequence>MSIKNFADQNVNYSAVILNPTLESDWLKIKELQKSEFVFVSDQIESQVGDLIKSENPERTIPSQELKDLVLNFFKEIEKEKYGNWVFFPWKNTLVHVLAEGEFIKIRTLRNNFKITPSEQDLLSKKKVGIVGLSVGQSIALAMTLERGYGEIRLADFDTLELSNLNRLKAGVTSLGLEKVVLAAREIAEIDPYLKVKVYREGITPENIEDFLLEDGKLDLLIDECDSLDIKVLLREKARKHRVAVMMDTSDRGMLDIERFDIEPDRELFHGLLKGVDVNSLKSLSNTEKVSIVLKITGLETLTPRMKVSLLEIGQTISSWPQLASGVFLGGASVAHAARKFLLGEDVKSGRFYVDFDQLFKLKEAEEIKVDAPVFEQLSDFQFEVPTNVLQSAYRLSKEELELLVDQANWAPSGGNIQPWVWVFDKKGVLHLFHDKVRSHSMLDYKGSGSLIAFGAALENIRLQAGKLGIEVEIIYQISDFEQDCIASVRFVSKQPNPLPIKFAELVDGINLRCTNRKNASRYILREEELQALAEVAKEDDVSMEWTSEPEDLVQLAKVVGGMDRLRFFHDQGLMDFINEVRWTEKEAIETKDGIDIATLELKGAERAAMGLLRDPRTIRFFRKYLMGYGLTKISKDTITTASAIFLLKTPNYTPVSILKVGTVLQRVWIKANMLGLSAQPVSAMLFIFHMYLNEKESGFTEIEGKEIKELKKTFNYIFNKPVDQKEIFMFRVNKAGDPSVKSYRRDLSETLITI</sequence>
<dbReference type="GO" id="GO:0061503">
    <property type="term" value="F:tRNA threonylcarbamoyladenosine dehydratase"/>
    <property type="evidence" value="ECO:0007669"/>
    <property type="project" value="TreeGrafter"/>
</dbReference>
<dbReference type="GO" id="GO:0016491">
    <property type="term" value="F:oxidoreductase activity"/>
    <property type="evidence" value="ECO:0007669"/>
    <property type="project" value="InterPro"/>
</dbReference>
<dbReference type="PANTHER" id="PTHR43267:SF3">
    <property type="entry name" value="THIF PROTEIN"/>
    <property type="match status" value="1"/>
</dbReference>
<dbReference type="SUPFAM" id="SSF55469">
    <property type="entry name" value="FMN-dependent nitroreductase-like"/>
    <property type="match status" value="1"/>
</dbReference>
<feature type="domain" description="THIF-type NAD/FAD binding fold" evidence="1">
    <location>
        <begin position="115"/>
        <end position="359"/>
    </location>
</feature>
<accession>A0A1N6EPQ1</accession>
<dbReference type="Gene3D" id="3.40.50.720">
    <property type="entry name" value="NAD(P)-binding Rossmann-like Domain"/>
    <property type="match status" value="1"/>
</dbReference>
<dbReference type="EMBL" id="FSRC01000001">
    <property type="protein sequence ID" value="SIN84947.1"/>
    <property type="molecule type" value="Genomic_DNA"/>
</dbReference>
<gene>
    <name evidence="2" type="ORF">SAMN05444394_2362</name>
</gene>
<name>A0A1N6EPQ1_9BACT</name>
<keyword evidence="3" id="KW-1185">Reference proteome</keyword>
<dbReference type="OrthoDB" id="5149792at2"/>
<dbReference type="AlphaFoldDB" id="A0A1N6EPQ1"/>
<proteinExistence type="predicted"/>
<reference evidence="3" key="1">
    <citation type="submission" date="2016-11" db="EMBL/GenBank/DDBJ databases">
        <authorList>
            <person name="Varghese N."/>
            <person name="Submissions S."/>
        </authorList>
    </citation>
    <scope>NUCLEOTIDE SEQUENCE [LARGE SCALE GENOMIC DNA]</scope>
    <source>
        <strain evidence="3">DSM 15292</strain>
    </source>
</reference>
<dbReference type="InterPro" id="IPR000415">
    <property type="entry name" value="Nitroreductase-like"/>
</dbReference>
<dbReference type="PANTHER" id="PTHR43267">
    <property type="entry name" value="TRNA THREONYLCARBAMOYLADENOSINE DEHYDRATASE"/>
    <property type="match status" value="1"/>
</dbReference>
<dbReference type="Pfam" id="PF00899">
    <property type="entry name" value="ThiF"/>
    <property type="match status" value="1"/>
</dbReference>
<dbReference type="Proteomes" id="UP000185221">
    <property type="component" value="Unassembled WGS sequence"/>
</dbReference>
<dbReference type="SUPFAM" id="SSF69572">
    <property type="entry name" value="Activating enzymes of the ubiquitin-like proteins"/>
    <property type="match status" value="1"/>
</dbReference>
<dbReference type="Gene3D" id="3.40.109.10">
    <property type="entry name" value="NADH Oxidase"/>
    <property type="match status" value="2"/>
</dbReference>
<dbReference type="GO" id="GO:0061504">
    <property type="term" value="P:cyclic threonylcarbamoyladenosine biosynthetic process"/>
    <property type="evidence" value="ECO:0007669"/>
    <property type="project" value="TreeGrafter"/>
</dbReference>
<evidence type="ECO:0000313" key="3">
    <source>
        <dbReference type="Proteomes" id="UP000185221"/>
    </source>
</evidence>
<dbReference type="RefSeq" id="WP_074225002.1">
    <property type="nucleotide sequence ID" value="NZ_FSRC01000001.1"/>
</dbReference>
<dbReference type="STRING" id="226505.SAMN05444394_2362"/>
<dbReference type="InterPro" id="IPR000594">
    <property type="entry name" value="ThiF_NAD_FAD-bd"/>
</dbReference>
<protein>
    <submittedName>
        <fullName evidence="2">ThiF family protein</fullName>
    </submittedName>
</protein>
<dbReference type="CDD" id="cd01483">
    <property type="entry name" value="E1_enzyme_family"/>
    <property type="match status" value="1"/>
</dbReference>
<dbReference type="InterPro" id="IPR035985">
    <property type="entry name" value="Ubiquitin-activating_enz"/>
</dbReference>
<dbReference type="NCBIfam" id="NF005901">
    <property type="entry name" value="PRK07877.1"/>
    <property type="match status" value="1"/>
</dbReference>
<dbReference type="GO" id="GO:0008641">
    <property type="term" value="F:ubiquitin-like modifier activating enzyme activity"/>
    <property type="evidence" value="ECO:0007669"/>
    <property type="project" value="InterPro"/>
</dbReference>
<evidence type="ECO:0000259" key="1">
    <source>
        <dbReference type="Pfam" id="PF00899"/>
    </source>
</evidence>